<evidence type="ECO:0000313" key="1">
    <source>
        <dbReference type="EMBL" id="MDK9364711.1"/>
    </source>
</evidence>
<dbReference type="Proteomes" id="UP001223214">
    <property type="component" value="Unassembled WGS sequence"/>
</dbReference>
<name>A0AAP4D3Q3_9ENTR</name>
<evidence type="ECO:0000313" key="2">
    <source>
        <dbReference type="Proteomes" id="UP001223214"/>
    </source>
</evidence>
<dbReference type="AlphaFoldDB" id="A0AAP4D3Q3"/>
<keyword evidence="2" id="KW-1185">Reference proteome</keyword>
<sequence>MINAIKVLIFYLFSVLFVGRFLVFPVYAGINSTQTLQEAFDSDEYNKYIEFKNGQNNLPDNERDRQLRTNEYWLINKSQDLWIGVFDGKFVSVPTGAYVSVPKGGAFPEKVLRIKNGGKISQFLLKDSSGKYPPMCVNRRDGVLKDTLDYMVIYTGCAYESKPAANRLTVFYNIYFYSKEYDSVLLLDEFPDSSLQNKNINSLSKVIEKMNGYYVDYSIEAGFKFLGKDKVIPVDIDTGEIKSKVPDIDGNGNIIKVNGKPVMIDDPDGFQASFLSRVSEVTLTNQ</sequence>
<gene>
    <name evidence="1" type="ORF">QQF32_16055</name>
</gene>
<reference evidence="1 2" key="1">
    <citation type="submission" date="2023-06" db="EMBL/GenBank/DDBJ databases">
        <title>Identification and characterization of antibiotic-resistant Gram-negative bacteria.</title>
        <authorList>
            <person name="Cho G.-S."/>
            <person name="Lee J."/>
            <person name="Tai E."/>
            <person name="Jeong S."/>
            <person name="Kim I."/>
            <person name="Kim B.-E."/>
            <person name="Jeong M.-I."/>
            <person name="Oh K.-K."/>
            <person name="Franz C.M.A.P."/>
        </authorList>
    </citation>
    <scope>NUCLEOTIDE SEQUENCE [LARGE SCALE GENOMIC DNA]</scope>
    <source>
        <strain evidence="1 2">V106_12</strain>
    </source>
</reference>
<comment type="caution">
    <text evidence="1">The sequence shown here is derived from an EMBL/GenBank/DDBJ whole genome shotgun (WGS) entry which is preliminary data.</text>
</comment>
<proteinExistence type="predicted"/>
<dbReference type="EMBL" id="JASSOM010000061">
    <property type="protein sequence ID" value="MDK9364711.1"/>
    <property type="molecule type" value="Genomic_DNA"/>
</dbReference>
<protein>
    <submittedName>
        <fullName evidence="1">Uncharacterized protein</fullName>
    </submittedName>
</protein>
<organism evidence="1 2">
    <name type="scientific">Lelliottia wanjuensis</name>
    <dbReference type="NCBI Taxonomy" id="3050585"/>
    <lineage>
        <taxon>Bacteria</taxon>
        <taxon>Pseudomonadati</taxon>
        <taxon>Pseudomonadota</taxon>
        <taxon>Gammaproteobacteria</taxon>
        <taxon>Enterobacterales</taxon>
        <taxon>Enterobacteriaceae</taxon>
        <taxon>Lelliottia</taxon>
    </lineage>
</organism>
<accession>A0AAP4D3Q3</accession>
<dbReference type="RefSeq" id="WP_285149865.1">
    <property type="nucleotide sequence ID" value="NZ_JASSOM010000061.1"/>
</dbReference>